<dbReference type="PROSITE" id="PS00108">
    <property type="entry name" value="PROTEIN_KINASE_ST"/>
    <property type="match status" value="1"/>
</dbReference>
<gene>
    <name evidence="6" type="ORF">ACFSJ0_08155</name>
</gene>
<evidence type="ECO:0000256" key="1">
    <source>
        <dbReference type="ARBA" id="ARBA00022679"/>
    </source>
</evidence>
<dbReference type="Proteomes" id="UP001597097">
    <property type="component" value="Unassembled WGS sequence"/>
</dbReference>
<dbReference type="InterPro" id="IPR049052">
    <property type="entry name" value="nSTAND1"/>
</dbReference>
<dbReference type="PANTHER" id="PTHR43289:SF34">
    <property type="entry name" value="SERINE_THREONINE-PROTEIN KINASE YBDM-RELATED"/>
    <property type="match status" value="1"/>
</dbReference>
<accession>A0ABW4G2N0</accession>
<evidence type="ECO:0000313" key="7">
    <source>
        <dbReference type="Proteomes" id="UP001597097"/>
    </source>
</evidence>
<evidence type="ECO:0000313" key="6">
    <source>
        <dbReference type="EMBL" id="MFD1537002.1"/>
    </source>
</evidence>
<proteinExistence type="predicted"/>
<keyword evidence="1" id="KW-0808">Transferase</keyword>
<keyword evidence="4" id="KW-0067">ATP-binding</keyword>
<name>A0ABW4G2N0_9ACTN</name>
<dbReference type="Pfam" id="PF20703">
    <property type="entry name" value="nSTAND1"/>
    <property type="match status" value="1"/>
</dbReference>
<keyword evidence="7" id="KW-1185">Reference proteome</keyword>
<dbReference type="EMBL" id="JBHUCM010000007">
    <property type="protein sequence ID" value="MFD1537002.1"/>
    <property type="molecule type" value="Genomic_DNA"/>
</dbReference>
<feature type="domain" description="Protein kinase" evidence="5">
    <location>
        <begin position="15"/>
        <end position="260"/>
    </location>
</feature>
<protein>
    <submittedName>
        <fullName evidence="6">Protein kinase</fullName>
    </submittedName>
</protein>
<organism evidence="6 7">
    <name type="scientific">Nonomuraea guangzhouensis</name>
    <dbReference type="NCBI Taxonomy" id="1291555"/>
    <lineage>
        <taxon>Bacteria</taxon>
        <taxon>Bacillati</taxon>
        <taxon>Actinomycetota</taxon>
        <taxon>Actinomycetes</taxon>
        <taxon>Streptosporangiales</taxon>
        <taxon>Streptosporangiaceae</taxon>
        <taxon>Nonomuraea</taxon>
    </lineage>
</organism>
<comment type="caution">
    <text evidence="6">The sequence shown here is derived from an EMBL/GenBank/DDBJ whole genome shotgun (WGS) entry which is preliminary data.</text>
</comment>
<dbReference type="PANTHER" id="PTHR43289">
    <property type="entry name" value="MITOGEN-ACTIVATED PROTEIN KINASE KINASE KINASE 20-RELATED"/>
    <property type="match status" value="1"/>
</dbReference>
<dbReference type="InterPro" id="IPR008271">
    <property type="entry name" value="Ser/Thr_kinase_AS"/>
</dbReference>
<dbReference type="PROSITE" id="PS50011">
    <property type="entry name" value="PROTEIN_KINASE_DOM"/>
    <property type="match status" value="1"/>
</dbReference>
<dbReference type="CDD" id="cd14014">
    <property type="entry name" value="STKc_PknB_like"/>
    <property type="match status" value="1"/>
</dbReference>
<reference evidence="7" key="1">
    <citation type="journal article" date="2019" name="Int. J. Syst. Evol. Microbiol.">
        <title>The Global Catalogue of Microorganisms (GCM) 10K type strain sequencing project: providing services to taxonomists for standard genome sequencing and annotation.</title>
        <authorList>
            <consortium name="The Broad Institute Genomics Platform"/>
            <consortium name="The Broad Institute Genome Sequencing Center for Infectious Disease"/>
            <person name="Wu L."/>
            <person name="Ma J."/>
        </authorList>
    </citation>
    <scope>NUCLEOTIDE SEQUENCE [LARGE SCALE GENOMIC DNA]</scope>
    <source>
        <strain evidence="7">CGMCC 1.15399</strain>
    </source>
</reference>
<dbReference type="Pfam" id="PF00069">
    <property type="entry name" value="Pkinase"/>
    <property type="match status" value="1"/>
</dbReference>
<evidence type="ECO:0000256" key="2">
    <source>
        <dbReference type="ARBA" id="ARBA00022741"/>
    </source>
</evidence>
<dbReference type="SMART" id="SM00320">
    <property type="entry name" value="WD40"/>
    <property type="match status" value="4"/>
</dbReference>
<keyword evidence="2" id="KW-0547">Nucleotide-binding</keyword>
<evidence type="ECO:0000256" key="3">
    <source>
        <dbReference type="ARBA" id="ARBA00022777"/>
    </source>
</evidence>
<keyword evidence="3 6" id="KW-0418">Kinase</keyword>
<dbReference type="RefSeq" id="WP_219527942.1">
    <property type="nucleotide sequence ID" value="NZ_JAHKRM010000003.1"/>
</dbReference>
<dbReference type="SMART" id="SM00220">
    <property type="entry name" value="S_TKc"/>
    <property type="match status" value="1"/>
</dbReference>
<dbReference type="GO" id="GO:0016301">
    <property type="term" value="F:kinase activity"/>
    <property type="evidence" value="ECO:0007669"/>
    <property type="project" value="UniProtKB-KW"/>
</dbReference>
<dbReference type="InterPro" id="IPR001680">
    <property type="entry name" value="WD40_rpt"/>
</dbReference>
<dbReference type="InterPro" id="IPR000719">
    <property type="entry name" value="Prot_kinase_dom"/>
</dbReference>
<dbReference type="Pfam" id="PF00400">
    <property type="entry name" value="WD40"/>
    <property type="match status" value="1"/>
</dbReference>
<sequence length="1171" mass="125706">MGSLSGGDPQHIGGYWLAGRIGSGGQGVVYEAYDGDGRRVALKMLHAVGDDSRDRFAKEATAAGRVASFCTARVLDVELDGPRPYIVSEYVAGPSLRQAVREGRRFTGDDLHRLATAVATALTAIHEAGVIHRDLKPDNVLLGPDGPRVIDFGIARTLDMSLTRTGEVSGTPSYMAPEVFTGQRAGASADVFAWGVIMVYAATGQEPFDADNLGGVMHRVLSHQPDLSALPPRLAELVAVAMRKDPATRPASRDLLLALVSGNGGDTRGLLTEGSRAAQGVRGEGEVDPALGTIAEDAYGALGAQERELAAEVFLRLVAVDEDGRESGRAVSQDELFGGRPEPEAAAIRRILRTFSYVVVTDEESVALSRPALLRAWPRLRMWVDADREGLAVLSQITSAARHWTDNGRRDGDLLQGSRLEHALSWAATGRRHVTLTPRERDFLQAGTALTRKRARRRALTTTALAALLVVSLVASGLALWQRQQATGQRDVVTAKQVAAEADRLRTTDPVLAMLLSVAAWRVSPQAEARSALMASLQQQETAVFHDPQVKGVATRTLSGDGRTLVSVSDGGVNVYDVRTRKRTGGWQGLGLRDSSELNAPVLSRTGRLVAIYTHEELGVWNLATGKRLFKELIPAGGMLIGVTIGEDEATLAVSYDNDLDHLVDLRTGRKFGRVEAMHGWGPLIDRTGKHLLLTGDSFAERALPGWTPEHRYAGCGPRTHSVAAFSSDGGTLACAGSEVVLLDTVTGRRRNKDAWSCDVCAGHFPRLRFSPDGRYLAAFNVRKLRVWKVADHDLELLTYQSEGDLSDVGFDGSTLRYLMDDSVVSVDLSTRAASVRTGGDDAIVSPGGEWAAIRGLDSKYIRLWNMRERKEVARFPADPNMLAVLRFDELGRRLLIASESGRIELVDVASRKRIWSIRSRHAVDGFSPSRAVFSPDGRTIALVLGPYGQTLKYWLTVVDAATGRVLHDSATTSDGGPYLPDGKRLATGSGRFMDVATGKLVGEGYDTSTSGGNGVALSGRGLMAIAYDETGRVSLWDPSEPKALRPMLPKAAGPASVLAFSPSGDVLAAASGGVLQLWDPVNRRRLGGGFDPGTIQDVDSLAFSADGGMLYYSADGDIWEIPVGAERVAALVCGRAGRRLSEAEWSHYLGDVAYRETCPKPALTVVTDPG</sequence>
<evidence type="ECO:0000256" key="4">
    <source>
        <dbReference type="ARBA" id="ARBA00022840"/>
    </source>
</evidence>
<evidence type="ECO:0000259" key="5">
    <source>
        <dbReference type="PROSITE" id="PS50011"/>
    </source>
</evidence>